<evidence type="ECO:0000259" key="5">
    <source>
        <dbReference type="SMART" id="SM00423"/>
    </source>
</evidence>
<keyword evidence="7" id="KW-1185">Reference proteome</keyword>
<dbReference type="GO" id="GO:0017154">
    <property type="term" value="F:semaphorin receptor activity"/>
    <property type="evidence" value="ECO:0007669"/>
    <property type="project" value="InterPro"/>
</dbReference>
<keyword evidence="3" id="KW-0325">Glycoprotein</keyword>
<evidence type="ECO:0000313" key="6">
    <source>
        <dbReference type="EMBL" id="VDO68579.1"/>
    </source>
</evidence>
<comment type="subcellular location">
    <subcellularLocation>
        <location evidence="1">Membrane</location>
    </subcellularLocation>
</comment>
<feature type="domain" description="PSI" evidence="5">
    <location>
        <begin position="411"/>
        <end position="458"/>
    </location>
</feature>
<feature type="region of interest" description="Disordered" evidence="4">
    <location>
        <begin position="70"/>
        <end position="91"/>
    </location>
</feature>
<evidence type="ECO:0000256" key="4">
    <source>
        <dbReference type="SAM" id="MobiDB-lite"/>
    </source>
</evidence>
<evidence type="ECO:0000313" key="8">
    <source>
        <dbReference type="WBParaSite" id="SCUD_0000158501-mRNA-1"/>
    </source>
</evidence>
<reference evidence="6 7" key="2">
    <citation type="submission" date="2018-11" db="EMBL/GenBank/DDBJ databases">
        <authorList>
            <consortium name="Pathogen Informatics"/>
        </authorList>
    </citation>
    <scope>NUCLEOTIDE SEQUENCE [LARGE SCALE GENOMIC DNA]</scope>
    <source>
        <strain evidence="6">Dakar</strain>
        <strain evidence="7">Dakar, Senegal</strain>
    </source>
</reference>
<evidence type="ECO:0000313" key="7">
    <source>
        <dbReference type="Proteomes" id="UP000279833"/>
    </source>
</evidence>
<dbReference type="Proteomes" id="UP000279833">
    <property type="component" value="Unassembled WGS sequence"/>
</dbReference>
<dbReference type="InterPro" id="IPR002165">
    <property type="entry name" value="Plexin_repeat"/>
</dbReference>
<feature type="compositionally biased region" description="Polar residues" evidence="4">
    <location>
        <begin position="77"/>
        <end position="86"/>
    </location>
</feature>
<gene>
    <name evidence="6" type="ORF">SCUD_LOCUS1586</name>
</gene>
<evidence type="ECO:0000256" key="2">
    <source>
        <dbReference type="ARBA" id="ARBA00023136"/>
    </source>
</evidence>
<dbReference type="WBParaSite" id="SCUD_0000158501-mRNA-1">
    <property type="protein sequence ID" value="SCUD_0000158501-mRNA-1"/>
    <property type="gene ID" value="SCUD_0000158501"/>
</dbReference>
<organism evidence="8">
    <name type="scientific">Schistosoma curassoni</name>
    <dbReference type="NCBI Taxonomy" id="6186"/>
    <lineage>
        <taxon>Eukaryota</taxon>
        <taxon>Metazoa</taxon>
        <taxon>Spiralia</taxon>
        <taxon>Lophotrochozoa</taxon>
        <taxon>Platyhelminthes</taxon>
        <taxon>Trematoda</taxon>
        <taxon>Digenea</taxon>
        <taxon>Strigeidida</taxon>
        <taxon>Schistosomatoidea</taxon>
        <taxon>Schistosomatidae</taxon>
        <taxon>Schistosoma</taxon>
    </lineage>
</organism>
<evidence type="ECO:0000256" key="1">
    <source>
        <dbReference type="ARBA" id="ARBA00004370"/>
    </source>
</evidence>
<dbReference type="GO" id="GO:0030334">
    <property type="term" value="P:regulation of cell migration"/>
    <property type="evidence" value="ECO:0007669"/>
    <property type="project" value="TreeGrafter"/>
</dbReference>
<dbReference type="Pfam" id="PF01437">
    <property type="entry name" value="PSI"/>
    <property type="match status" value="1"/>
</dbReference>
<dbReference type="PANTHER" id="PTHR22625:SF70">
    <property type="entry name" value="PLEXIN A, ISOFORM A"/>
    <property type="match status" value="1"/>
</dbReference>
<dbReference type="GO" id="GO:0005886">
    <property type="term" value="C:plasma membrane"/>
    <property type="evidence" value="ECO:0007669"/>
    <property type="project" value="TreeGrafter"/>
</dbReference>
<proteinExistence type="predicted"/>
<dbReference type="AlphaFoldDB" id="A0A183JFW7"/>
<dbReference type="InterPro" id="IPR031148">
    <property type="entry name" value="Plexin"/>
</dbReference>
<dbReference type="GO" id="GO:0002116">
    <property type="term" value="C:semaphorin receptor complex"/>
    <property type="evidence" value="ECO:0007669"/>
    <property type="project" value="TreeGrafter"/>
</dbReference>
<dbReference type="InterPro" id="IPR016201">
    <property type="entry name" value="PSI"/>
</dbReference>
<dbReference type="SMART" id="SM00423">
    <property type="entry name" value="PSI"/>
    <property type="match status" value="2"/>
</dbReference>
<reference evidence="8" key="1">
    <citation type="submission" date="2016-06" db="UniProtKB">
        <authorList>
            <consortium name="WormBaseParasite"/>
        </authorList>
    </citation>
    <scope>IDENTIFICATION</scope>
</reference>
<protein>
    <submittedName>
        <fullName evidence="8">Sema domain-containing protein</fullName>
    </submittedName>
</protein>
<feature type="domain" description="PSI" evidence="5">
    <location>
        <begin position="217"/>
        <end position="262"/>
    </location>
</feature>
<accession>A0A183JFW7</accession>
<evidence type="ECO:0000256" key="3">
    <source>
        <dbReference type="ARBA" id="ARBA00023180"/>
    </source>
</evidence>
<sequence>MILSPETKILRARRRELPLRCPVIRQVSPPGIQISITPTVTYAKENSKYYQQNIILSLDSFLSQNLPNSDFPEESLSRNQPHQINSFDDFGNSHHPSLDKSSIATSSQLFCSFREAPTSVLQMESLISGTISNFDLNKILLNVTRTPLLTRTVAKLFYSSGKPIEAHCLSPATTRLPQLKDDKASVPLLLWLEKVRTTDVDPDNVGALAPALFAVYNCSQLKDCQSCTRSRFVCAWCLFEDQCVPVFPTLSPDGQITNSVCKDSSHLYSKSYEQINPPFGIIPPGHADDCPSFKGSPQRITLTSGSSLTVNFYVSNVQKQQIVGFSCSENCTNQHVRASFNPSNSTVFCHIEVMNLTEHLSTRLLSNNDIQRSHDTAVICGLDLYWHGLNSRDAKGHRMVNEDQVQVEVYACEWLAEYCDECLDLPPRFGCGWCVYAQENIHINDYENKSILNEGKCRTQNSCVTRKYFNGSAAVRQHSFRPGDVCPDPEILTVLPCQAGRLENGKTRSSNSRSEGEVVLLTVQRCDSSKVFPSDIQHDSDAAFPQGGVGLEKVDPKNVAPHLTSRISVPGGSSRNTLPPCGQPGSDISPHTRNSRRDQVGHIQILPTPSNTSLISMTNPLHVSLSPRTARSNDASTRNVILALLKPRSKLYVGAFNVRTLCQIGQQASLTRTLESRAIDVFCVSETRIQDPSSIIRLTSPCQNKEPTRFTLRVSGSPDFASRSLTSVGIALSPRAELPLLEWILLGYTNNYHVKSNGVLGL</sequence>
<dbReference type="STRING" id="6186.A0A183JFW7"/>
<feature type="compositionally biased region" description="Polar residues" evidence="4">
    <location>
        <begin position="565"/>
        <end position="577"/>
    </location>
</feature>
<dbReference type="PANTHER" id="PTHR22625">
    <property type="entry name" value="PLEXIN"/>
    <property type="match status" value="1"/>
</dbReference>
<name>A0A183JFW7_9TREM</name>
<feature type="region of interest" description="Disordered" evidence="4">
    <location>
        <begin position="564"/>
        <end position="594"/>
    </location>
</feature>
<dbReference type="EMBL" id="UZAK01001309">
    <property type="protein sequence ID" value="VDO68579.1"/>
    <property type="molecule type" value="Genomic_DNA"/>
</dbReference>
<keyword evidence="2" id="KW-0472">Membrane</keyword>